<dbReference type="SUPFAM" id="SSF56349">
    <property type="entry name" value="DNA breaking-rejoining enzymes"/>
    <property type="match status" value="1"/>
</dbReference>
<dbReference type="PROSITE" id="PS51898">
    <property type="entry name" value="TYR_RECOMBINASE"/>
    <property type="match status" value="1"/>
</dbReference>
<feature type="domain" description="Tyr recombinase" evidence="5">
    <location>
        <begin position="161"/>
        <end position="347"/>
    </location>
</feature>
<dbReference type="Gene3D" id="1.10.443.10">
    <property type="entry name" value="Intergrase catalytic core"/>
    <property type="match status" value="1"/>
</dbReference>
<keyword evidence="3" id="KW-0238">DNA-binding</keyword>
<dbReference type="AlphaFoldDB" id="K6VRM7"/>
<comment type="similarity">
    <text evidence="1">Belongs to the 'phage' integrase family.</text>
</comment>
<keyword evidence="4" id="KW-0233">DNA recombination</keyword>
<protein>
    <submittedName>
        <fullName evidence="6">Putative recombinase</fullName>
    </submittedName>
</protein>
<dbReference type="InterPro" id="IPR004107">
    <property type="entry name" value="Integrase_SAM-like_N"/>
</dbReference>
<accession>K6VRM7</accession>
<evidence type="ECO:0000256" key="1">
    <source>
        <dbReference type="ARBA" id="ARBA00008857"/>
    </source>
</evidence>
<dbReference type="CDD" id="cd01189">
    <property type="entry name" value="INT_ICEBs1_C_like"/>
    <property type="match status" value="1"/>
</dbReference>
<evidence type="ECO:0000256" key="2">
    <source>
        <dbReference type="ARBA" id="ARBA00022908"/>
    </source>
</evidence>
<evidence type="ECO:0000256" key="4">
    <source>
        <dbReference type="ARBA" id="ARBA00023172"/>
    </source>
</evidence>
<dbReference type="InterPro" id="IPR002104">
    <property type="entry name" value="Integrase_catalytic"/>
</dbReference>
<dbReference type="Gene3D" id="1.10.150.130">
    <property type="match status" value="1"/>
</dbReference>
<name>K6VRM7_9ACTN</name>
<evidence type="ECO:0000259" key="5">
    <source>
        <dbReference type="PROSITE" id="PS51898"/>
    </source>
</evidence>
<keyword evidence="7" id="KW-1185">Reference proteome</keyword>
<dbReference type="RefSeq" id="WP_006865131.1">
    <property type="nucleotide sequence ID" value="NZ_BAHE01000003.1"/>
</dbReference>
<dbReference type="GO" id="GO:0015074">
    <property type="term" value="P:DNA integration"/>
    <property type="evidence" value="ECO:0007669"/>
    <property type="project" value="UniProtKB-KW"/>
</dbReference>
<dbReference type="InterPro" id="IPR013762">
    <property type="entry name" value="Integrase-like_cat_sf"/>
</dbReference>
<dbReference type="Pfam" id="PF14659">
    <property type="entry name" value="Phage_int_SAM_3"/>
    <property type="match status" value="1"/>
</dbReference>
<dbReference type="PANTHER" id="PTHR30349">
    <property type="entry name" value="PHAGE INTEGRASE-RELATED"/>
    <property type="match status" value="1"/>
</dbReference>
<dbReference type="Pfam" id="PF00589">
    <property type="entry name" value="Phage_integrase"/>
    <property type="match status" value="1"/>
</dbReference>
<comment type="caution">
    <text evidence="6">The sequence shown here is derived from an EMBL/GenBank/DDBJ whole genome shotgun (WGS) entry which is preliminary data.</text>
</comment>
<evidence type="ECO:0000313" key="6">
    <source>
        <dbReference type="EMBL" id="GAB98853.1"/>
    </source>
</evidence>
<dbReference type="InterPro" id="IPR011010">
    <property type="entry name" value="DNA_brk_join_enz"/>
</dbReference>
<sequence length="365" mass="40450">MSITKYRTSSGAARWRVTWRLPDGHTRSKAFGTLREARAFEAETITARTRGVVFDPRRGDAVPVSAMYASWLATRQDVTPKVRRGFEDNWRLHVAPAFGTWPVTKVDRESIQAWVNAMDCSPRTKRWRHSLLRMILAHAVADGLLVKSPAERTVFPPLDLAEHLYLTHAEVGELATRCGAQGDIVRILAYTGLRWGELTGLNVADVDLVRRRIAVRRSMTQVGGTLMTGKPKSRAGIRTVPLPRSLVPVLAARIDGRPRTAPAVTSPRGARLSRENWVRAVRWREQVTALGYPTLRVHDLRHTYASLARAAGADLRLLQVAMGHASITVTAHTYADLFDGELDAVADALDARVVEITGPAVPDER</sequence>
<evidence type="ECO:0000256" key="3">
    <source>
        <dbReference type="ARBA" id="ARBA00023125"/>
    </source>
</evidence>
<dbReference type="InterPro" id="IPR010998">
    <property type="entry name" value="Integrase_recombinase_N"/>
</dbReference>
<proteinExistence type="inferred from homology"/>
<dbReference type="InterPro" id="IPR050090">
    <property type="entry name" value="Tyrosine_recombinase_XerCD"/>
</dbReference>
<dbReference type="GO" id="GO:0003677">
    <property type="term" value="F:DNA binding"/>
    <property type="evidence" value="ECO:0007669"/>
    <property type="project" value="UniProtKB-KW"/>
</dbReference>
<dbReference type="Proteomes" id="UP000035058">
    <property type="component" value="Unassembled WGS sequence"/>
</dbReference>
<dbReference type="GO" id="GO:0006310">
    <property type="term" value="P:DNA recombination"/>
    <property type="evidence" value="ECO:0007669"/>
    <property type="project" value="UniProtKB-KW"/>
</dbReference>
<reference evidence="6 7" key="1">
    <citation type="submission" date="2012-08" db="EMBL/GenBank/DDBJ databases">
        <title>Whole genome shotgun sequence of Gordonia namibiensis NBRC 108229.</title>
        <authorList>
            <person name="Isaki-Nakamura S."/>
            <person name="Hosoyama A."/>
            <person name="Tsuchikane K."/>
            <person name="Katsumata H."/>
            <person name="Baba S."/>
            <person name="Yamazaki S."/>
            <person name="Fujita N."/>
        </authorList>
    </citation>
    <scope>NUCLEOTIDE SEQUENCE [LARGE SCALE GENOMIC DNA]</scope>
    <source>
        <strain evidence="6 7">NBRC 108229</strain>
    </source>
</reference>
<organism evidence="6 7">
    <name type="scientific">Gordonia namibiensis NBRC 108229</name>
    <dbReference type="NCBI Taxonomy" id="1208314"/>
    <lineage>
        <taxon>Bacteria</taxon>
        <taxon>Bacillati</taxon>
        <taxon>Actinomycetota</taxon>
        <taxon>Actinomycetes</taxon>
        <taxon>Mycobacteriales</taxon>
        <taxon>Gordoniaceae</taxon>
        <taxon>Gordonia</taxon>
    </lineage>
</organism>
<dbReference type="EMBL" id="BAHE01000003">
    <property type="protein sequence ID" value="GAB98853.1"/>
    <property type="molecule type" value="Genomic_DNA"/>
</dbReference>
<gene>
    <name evidence="6" type="ORF">GONAM_03_00320</name>
</gene>
<evidence type="ECO:0000313" key="7">
    <source>
        <dbReference type="Proteomes" id="UP000035058"/>
    </source>
</evidence>
<keyword evidence="2" id="KW-0229">DNA integration</keyword>
<dbReference type="PANTHER" id="PTHR30349:SF64">
    <property type="entry name" value="PROPHAGE INTEGRASE INTD-RELATED"/>
    <property type="match status" value="1"/>
</dbReference>